<feature type="domain" description="Helicase ATP-binding" evidence="7">
    <location>
        <begin position="35"/>
        <end position="206"/>
    </location>
</feature>
<keyword evidence="4" id="KW-0067">ATP-binding</keyword>
<feature type="domain" description="Helicase C-terminal" evidence="8">
    <location>
        <begin position="227"/>
        <end position="382"/>
    </location>
</feature>
<evidence type="ECO:0000256" key="6">
    <source>
        <dbReference type="PROSITE-ProRule" id="PRU00552"/>
    </source>
</evidence>
<dbReference type="SMART" id="SM00487">
    <property type="entry name" value="DEXDc"/>
    <property type="match status" value="1"/>
</dbReference>
<dbReference type="InterPro" id="IPR005580">
    <property type="entry name" value="DbpA/CsdA_RNA-bd_dom"/>
</dbReference>
<keyword evidence="1" id="KW-0547">Nucleotide-binding</keyword>
<dbReference type="Gene3D" id="3.40.50.300">
    <property type="entry name" value="P-loop containing nucleotide triphosphate hydrolases"/>
    <property type="match status" value="2"/>
</dbReference>
<dbReference type="GO" id="GO:0003724">
    <property type="term" value="F:RNA helicase activity"/>
    <property type="evidence" value="ECO:0007669"/>
    <property type="project" value="InterPro"/>
</dbReference>
<dbReference type="EMBL" id="FQXG01000008">
    <property type="protein sequence ID" value="SHI15362.1"/>
    <property type="molecule type" value="Genomic_DNA"/>
</dbReference>
<keyword evidence="3 10" id="KW-0347">Helicase</keyword>
<dbReference type="OrthoDB" id="9805696at2"/>
<organism evidence="10 11">
    <name type="scientific">Ferrimonas marina</name>
    <dbReference type="NCBI Taxonomy" id="299255"/>
    <lineage>
        <taxon>Bacteria</taxon>
        <taxon>Pseudomonadati</taxon>
        <taxon>Pseudomonadota</taxon>
        <taxon>Gammaproteobacteria</taxon>
        <taxon>Alteromonadales</taxon>
        <taxon>Ferrimonadaceae</taxon>
        <taxon>Ferrimonas</taxon>
    </lineage>
</organism>
<dbReference type="GO" id="GO:0003676">
    <property type="term" value="F:nucleic acid binding"/>
    <property type="evidence" value="ECO:0007669"/>
    <property type="project" value="InterPro"/>
</dbReference>
<dbReference type="GO" id="GO:0005829">
    <property type="term" value="C:cytosol"/>
    <property type="evidence" value="ECO:0007669"/>
    <property type="project" value="TreeGrafter"/>
</dbReference>
<dbReference type="GO" id="GO:0016787">
    <property type="term" value="F:hydrolase activity"/>
    <property type="evidence" value="ECO:0007669"/>
    <property type="project" value="UniProtKB-KW"/>
</dbReference>
<dbReference type="SUPFAM" id="SSF52540">
    <property type="entry name" value="P-loop containing nucleoside triphosphate hydrolases"/>
    <property type="match status" value="1"/>
</dbReference>
<feature type="short sequence motif" description="Q motif" evidence="6">
    <location>
        <begin position="4"/>
        <end position="32"/>
    </location>
</feature>
<dbReference type="CDD" id="cd18787">
    <property type="entry name" value="SF2_C_DEAD"/>
    <property type="match status" value="1"/>
</dbReference>
<evidence type="ECO:0000256" key="1">
    <source>
        <dbReference type="ARBA" id="ARBA00022741"/>
    </source>
</evidence>
<keyword evidence="11" id="KW-1185">Reference proteome</keyword>
<gene>
    <name evidence="10" type="ORF">SAMN02745129_4424</name>
</gene>
<protein>
    <submittedName>
        <fullName evidence="10">ATP-independent RNA helicase DbpA</fullName>
    </submittedName>
</protein>
<evidence type="ECO:0000259" key="7">
    <source>
        <dbReference type="PROSITE" id="PS51192"/>
    </source>
</evidence>
<reference evidence="10 11" key="1">
    <citation type="submission" date="2016-11" db="EMBL/GenBank/DDBJ databases">
        <authorList>
            <person name="Jaros S."/>
            <person name="Januszkiewicz K."/>
            <person name="Wedrychowicz H."/>
        </authorList>
    </citation>
    <scope>NUCLEOTIDE SEQUENCE [LARGE SCALE GENOMIC DNA]</scope>
    <source>
        <strain evidence="10 11">DSM 16917</strain>
    </source>
</reference>
<accession>A0A1M5YTF8</accession>
<dbReference type="GO" id="GO:0005524">
    <property type="term" value="F:ATP binding"/>
    <property type="evidence" value="ECO:0007669"/>
    <property type="project" value="UniProtKB-KW"/>
</dbReference>
<evidence type="ECO:0000259" key="8">
    <source>
        <dbReference type="PROSITE" id="PS51194"/>
    </source>
</evidence>
<sequence length="454" mass="49181">MPHTEFHALPLMPELQTQLSALGFTEMTAVQRHVLPQLLAGQNLVVQAPTGAGKTLAFGLTLLQSISRSQRQVQGLVVCPTRELAEQVTARLQALAKGMANTRVLCLAGGTPLAPQQVALQQGVHLVVGTPGRLADLLARGDLSLAELELMVLDEADQLMIPSLQQSMAAIASAIPKGAQRLLFSATFPAAQRDDFAQWAQGAEQVLIQPEQERVAQFQLVLSDERKREQALLAWLSQAQPSRALLFNSTRAQARELAKMLVRAGHSALALHADLDQGQRERVLLRFANGSARLLVATDVAARGLDLPELPWVCNVQLPDSAETYLHRIGRAGRQGDEGQAVSLLNEVEQARLVQWQGGLLTPYALNTGTAENTPLKAEMLTLELAAGKKQRLRPGDLLGALTQALAAEAVGEIRIRSQVSFVAVKRTQAQRALQQLQQHPIKGQQIPVRLLLA</sequence>
<dbReference type="Gene3D" id="3.30.70.330">
    <property type="match status" value="1"/>
</dbReference>
<evidence type="ECO:0000313" key="10">
    <source>
        <dbReference type="EMBL" id="SHI15362.1"/>
    </source>
</evidence>
<dbReference type="CDD" id="cd00268">
    <property type="entry name" value="DEADc"/>
    <property type="match status" value="1"/>
</dbReference>
<dbReference type="InterPro" id="IPR011545">
    <property type="entry name" value="DEAD/DEAH_box_helicase_dom"/>
</dbReference>
<dbReference type="Pfam" id="PF00270">
    <property type="entry name" value="DEAD"/>
    <property type="match status" value="1"/>
</dbReference>
<dbReference type="PROSITE" id="PS51194">
    <property type="entry name" value="HELICASE_CTER"/>
    <property type="match status" value="1"/>
</dbReference>
<evidence type="ECO:0000256" key="2">
    <source>
        <dbReference type="ARBA" id="ARBA00022801"/>
    </source>
</evidence>
<dbReference type="InterPro" id="IPR014001">
    <property type="entry name" value="Helicase_ATP-bd"/>
</dbReference>
<dbReference type="InterPro" id="IPR050079">
    <property type="entry name" value="DEAD_box_RNA_helicase"/>
</dbReference>
<evidence type="ECO:0000313" key="11">
    <source>
        <dbReference type="Proteomes" id="UP000184268"/>
    </source>
</evidence>
<dbReference type="SMART" id="SM00490">
    <property type="entry name" value="HELICc"/>
    <property type="match status" value="1"/>
</dbReference>
<dbReference type="Proteomes" id="UP000184268">
    <property type="component" value="Unassembled WGS sequence"/>
</dbReference>
<dbReference type="AlphaFoldDB" id="A0A1M5YTF8"/>
<dbReference type="InterPro" id="IPR044742">
    <property type="entry name" value="DEAD/DEAH_RhlB"/>
</dbReference>
<name>A0A1M5YTF8_9GAMM</name>
<dbReference type="PROSITE" id="PS51195">
    <property type="entry name" value="Q_MOTIF"/>
    <property type="match status" value="1"/>
</dbReference>
<dbReference type="PANTHER" id="PTHR47959:SF1">
    <property type="entry name" value="ATP-DEPENDENT RNA HELICASE DBPA"/>
    <property type="match status" value="1"/>
</dbReference>
<evidence type="ECO:0000256" key="5">
    <source>
        <dbReference type="ARBA" id="ARBA00038437"/>
    </source>
</evidence>
<evidence type="ECO:0000259" key="9">
    <source>
        <dbReference type="PROSITE" id="PS51195"/>
    </source>
</evidence>
<dbReference type="RefSeq" id="WP_067659990.1">
    <property type="nucleotide sequence ID" value="NZ_FQXG01000008.1"/>
</dbReference>
<evidence type="ECO:0000256" key="3">
    <source>
        <dbReference type="ARBA" id="ARBA00022806"/>
    </source>
</evidence>
<dbReference type="InterPro" id="IPR001650">
    <property type="entry name" value="Helicase_C-like"/>
</dbReference>
<proteinExistence type="inferred from homology"/>
<evidence type="ECO:0000256" key="4">
    <source>
        <dbReference type="ARBA" id="ARBA00022840"/>
    </source>
</evidence>
<dbReference type="InterPro" id="IPR014014">
    <property type="entry name" value="RNA_helicase_DEAD_Q_motif"/>
</dbReference>
<keyword evidence="2" id="KW-0378">Hydrolase</keyword>
<comment type="similarity">
    <text evidence="5">Belongs to the DEAD box helicase family.</text>
</comment>
<dbReference type="PANTHER" id="PTHR47959">
    <property type="entry name" value="ATP-DEPENDENT RNA HELICASE RHLE-RELATED"/>
    <property type="match status" value="1"/>
</dbReference>
<dbReference type="PROSITE" id="PS51192">
    <property type="entry name" value="HELICASE_ATP_BIND_1"/>
    <property type="match status" value="1"/>
</dbReference>
<feature type="domain" description="DEAD-box RNA helicase Q" evidence="9">
    <location>
        <begin position="4"/>
        <end position="32"/>
    </location>
</feature>
<dbReference type="STRING" id="299255.SAMN02745129_4424"/>
<dbReference type="InterPro" id="IPR027417">
    <property type="entry name" value="P-loop_NTPase"/>
</dbReference>
<dbReference type="Pfam" id="PF00271">
    <property type="entry name" value="Helicase_C"/>
    <property type="match status" value="1"/>
</dbReference>
<dbReference type="Pfam" id="PF03880">
    <property type="entry name" value="DbpA"/>
    <property type="match status" value="1"/>
</dbReference>
<dbReference type="InterPro" id="IPR012677">
    <property type="entry name" value="Nucleotide-bd_a/b_plait_sf"/>
</dbReference>